<gene>
    <name evidence="13" type="ORF">RJ640_031021</name>
</gene>
<comment type="caution">
    <text evidence="13">The sequence shown here is derived from an EMBL/GenBank/DDBJ whole genome shotgun (WGS) entry which is preliminary data.</text>
</comment>
<dbReference type="Gene3D" id="2.60.120.430">
    <property type="entry name" value="Galactose-binding lectin"/>
    <property type="match status" value="1"/>
</dbReference>
<dbReference type="PROSITE" id="PS51450">
    <property type="entry name" value="LRR"/>
    <property type="match status" value="1"/>
</dbReference>
<keyword evidence="8" id="KW-0675">Receptor</keyword>
<evidence type="ECO:0000256" key="6">
    <source>
        <dbReference type="ARBA" id="ARBA00022741"/>
    </source>
</evidence>
<dbReference type="PANTHER" id="PTHR48006:SF66">
    <property type="entry name" value="PROTEIN KINASE DOMAIN-CONTAINING PROTEIN"/>
    <property type="match status" value="1"/>
</dbReference>
<evidence type="ECO:0000256" key="8">
    <source>
        <dbReference type="ARBA" id="ARBA00023170"/>
    </source>
</evidence>
<evidence type="ECO:0000256" key="5">
    <source>
        <dbReference type="ARBA" id="ARBA00022729"/>
    </source>
</evidence>
<dbReference type="InterPro" id="IPR021720">
    <property type="entry name" value="Malectin_dom"/>
</dbReference>
<proteinExistence type="predicted"/>
<evidence type="ECO:0000256" key="7">
    <source>
        <dbReference type="ARBA" id="ARBA00022840"/>
    </source>
</evidence>
<reference evidence="13" key="1">
    <citation type="submission" date="2022-12" db="EMBL/GenBank/DDBJ databases">
        <title>Draft genome assemblies for two species of Escallonia (Escalloniales).</title>
        <authorList>
            <person name="Chanderbali A."/>
            <person name="Dervinis C."/>
            <person name="Anghel I."/>
            <person name="Soltis D."/>
            <person name="Soltis P."/>
            <person name="Zapata F."/>
        </authorList>
    </citation>
    <scope>NUCLEOTIDE SEQUENCE</scope>
    <source>
        <strain evidence="13">UCBG92.1500</strain>
        <tissue evidence="13">Leaf</tissue>
    </source>
</reference>
<evidence type="ECO:0000256" key="2">
    <source>
        <dbReference type="ARBA" id="ARBA00012513"/>
    </source>
</evidence>
<dbReference type="GO" id="GO:0005524">
    <property type="term" value="F:ATP binding"/>
    <property type="evidence" value="ECO:0007669"/>
    <property type="project" value="UniProtKB-KW"/>
</dbReference>
<dbReference type="EMBL" id="JAVXUO010000173">
    <property type="protein sequence ID" value="KAK2994748.1"/>
    <property type="molecule type" value="Genomic_DNA"/>
</dbReference>
<dbReference type="Proteomes" id="UP001187471">
    <property type="component" value="Unassembled WGS sequence"/>
</dbReference>
<dbReference type="InterPro" id="IPR051824">
    <property type="entry name" value="LRR_Rcpt-Like_S/T_Kinase"/>
</dbReference>
<evidence type="ECO:0000259" key="12">
    <source>
        <dbReference type="Pfam" id="PF11721"/>
    </source>
</evidence>
<dbReference type="EC" id="2.7.11.1" evidence="2"/>
<dbReference type="PANTHER" id="PTHR48006">
    <property type="entry name" value="LEUCINE-RICH REPEAT-CONTAINING PROTEIN DDB_G0281931-RELATED"/>
    <property type="match status" value="1"/>
</dbReference>
<keyword evidence="9" id="KW-0325">Glycoprotein</keyword>
<keyword evidence="4" id="KW-0808">Transferase</keyword>
<dbReference type="AlphaFoldDB" id="A0AA88S286"/>
<sequence length="309" mass="33897">MVMVAIEVVALGGWAACGRSSIRIIAEVSGGYVLAVMFRWRPDSGGGMDSLKEIAEQLGKVDWDFNLNPCDGNSNWSTPYRDGRKYYLNNVYCTCSNADGVCHVTVLKAQDLPGTLPPSLAKLTFIKMIVFIATNLTGGLPLELNKLTRLRELRISDLNGEDSEFPVLSNMTGMNKLMLRSCNISGKIPDYIADMTALNTLDLSFNKLEGEIPNLGGLGRLKILRTTIGNTIYEADQDTAGSARFVPSRTNWGTSSTGDFWGRSATLDYYTANNISVLRMNDSELYTTAQLSPLSLTYYARCLANGNYT</sequence>
<dbReference type="SUPFAM" id="SSF52058">
    <property type="entry name" value="L domain-like"/>
    <property type="match status" value="1"/>
</dbReference>
<organism evidence="13 14">
    <name type="scientific">Escallonia rubra</name>
    <dbReference type="NCBI Taxonomy" id="112253"/>
    <lineage>
        <taxon>Eukaryota</taxon>
        <taxon>Viridiplantae</taxon>
        <taxon>Streptophyta</taxon>
        <taxon>Embryophyta</taxon>
        <taxon>Tracheophyta</taxon>
        <taxon>Spermatophyta</taxon>
        <taxon>Magnoliopsida</taxon>
        <taxon>eudicotyledons</taxon>
        <taxon>Gunneridae</taxon>
        <taxon>Pentapetalae</taxon>
        <taxon>asterids</taxon>
        <taxon>campanulids</taxon>
        <taxon>Escalloniales</taxon>
        <taxon>Escalloniaceae</taxon>
        <taxon>Escallonia</taxon>
    </lineage>
</organism>
<evidence type="ECO:0000256" key="11">
    <source>
        <dbReference type="ARBA" id="ARBA00048679"/>
    </source>
</evidence>
<protein>
    <recommendedName>
        <fullName evidence="2">non-specific serine/threonine protein kinase</fullName>
        <ecNumber evidence="2">2.7.11.1</ecNumber>
    </recommendedName>
</protein>
<dbReference type="InterPro" id="IPR001611">
    <property type="entry name" value="Leu-rich_rpt"/>
</dbReference>
<dbReference type="Pfam" id="PF00560">
    <property type="entry name" value="LRR_1"/>
    <property type="match status" value="1"/>
</dbReference>
<dbReference type="GO" id="GO:0016020">
    <property type="term" value="C:membrane"/>
    <property type="evidence" value="ECO:0007669"/>
    <property type="project" value="UniProtKB-SubCell"/>
</dbReference>
<keyword evidence="14" id="KW-1185">Reference proteome</keyword>
<evidence type="ECO:0000256" key="1">
    <source>
        <dbReference type="ARBA" id="ARBA00004479"/>
    </source>
</evidence>
<dbReference type="InterPro" id="IPR032675">
    <property type="entry name" value="LRR_dom_sf"/>
</dbReference>
<comment type="subcellular location">
    <subcellularLocation>
        <location evidence="1">Membrane</location>
        <topology evidence="1">Single-pass type I membrane protein</topology>
    </subcellularLocation>
</comment>
<keyword evidence="7" id="KW-0067">ATP-binding</keyword>
<accession>A0AA88S286</accession>
<comment type="catalytic activity">
    <reaction evidence="10">
        <text>L-threonyl-[protein] + ATP = O-phospho-L-threonyl-[protein] + ADP + H(+)</text>
        <dbReference type="Rhea" id="RHEA:46608"/>
        <dbReference type="Rhea" id="RHEA-COMP:11060"/>
        <dbReference type="Rhea" id="RHEA-COMP:11605"/>
        <dbReference type="ChEBI" id="CHEBI:15378"/>
        <dbReference type="ChEBI" id="CHEBI:30013"/>
        <dbReference type="ChEBI" id="CHEBI:30616"/>
        <dbReference type="ChEBI" id="CHEBI:61977"/>
        <dbReference type="ChEBI" id="CHEBI:456216"/>
        <dbReference type="EC" id="2.7.11.1"/>
    </reaction>
</comment>
<evidence type="ECO:0000313" key="14">
    <source>
        <dbReference type="Proteomes" id="UP001187471"/>
    </source>
</evidence>
<dbReference type="Gene3D" id="3.80.10.10">
    <property type="entry name" value="Ribonuclease Inhibitor"/>
    <property type="match status" value="1"/>
</dbReference>
<keyword evidence="6" id="KW-0547">Nucleotide-binding</keyword>
<evidence type="ECO:0000256" key="3">
    <source>
        <dbReference type="ARBA" id="ARBA00022553"/>
    </source>
</evidence>
<evidence type="ECO:0000313" key="13">
    <source>
        <dbReference type="EMBL" id="KAK2994748.1"/>
    </source>
</evidence>
<comment type="catalytic activity">
    <reaction evidence="11">
        <text>L-seryl-[protein] + ATP = O-phospho-L-seryl-[protein] + ADP + H(+)</text>
        <dbReference type="Rhea" id="RHEA:17989"/>
        <dbReference type="Rhea" id="RHEA-COMP:9863"/>
        <dbReference type="Rhea" id="RHEA-COMP:11604"/>
        <dbReference type="ChEBI" id="CHEBI:15378"/>
        <dbReference type="ChEBI" id="CHEBI:29999"/>
        <dbReference type="ChEBI" id="CHEBI:30616"/>
        <dbReference type="ChEBI" id="CHEBI:83421"/>
        <dbReference type="ChEBI" id="CHEBI:456216"/>
        <dbReference type="EC" id="2.7.11.1"/>
    </reaction>
</comment>
<name>A0AA88S286_9ASTE</name>
<dbReference type="GO" id="GO:0004674">
    <property type="term" value="F:protein serine/threonine kinase activity"/>
    <property type="evidence" value="ECO:0007669"/>
    <property type="project" value="UniProtKB-EC"/>
</dbReference>
<evidence type="ECO:0000256" key="10">
    <source>
        <dbReference type="ARBA" id="ARBA00047899"/>
    </source>
</evidence>
<evidence type="ECO:0000256" key="4">
    <source>
        <dbReference type="ARBA" id="ARBA00022679"/>
    </source>
</evidence>
<dbReference type="Pfam" id="PF11721">
    <property type="entry name" value="Malectin"/>
    <property type="match status" value="1"/>
</dbReference>
<feature type="domain" description="Malectin" evidence="12">
    <location>
        <begin position="228"/>
        <end position="309"/>
    </location>
</feature>
<keyword evidence="5" id="KW-0732">Signal</keyword>
<keyword evidence="3" id="KW-0597">Phosphoprotein</keyword>
<evidence type="ECO:0000256" key="9">
    <source>
        <dbReference type="ARBA" id="ARBA00023180"/>
    </source>
</evidence>
<feature type="non-terminal residue" evidence="13">
    <location>
        <position position="309"/>
    </location>
</feature>